<dbReference type="NCBIfam" id="NF038012">
    <property type="entry name" value="DMT_1"/>
    <property type="match status" value="1"/>
</dbReference>
<organism evidence="3 4">
    <name type="scientific">Streptomyces sannanensis</name>
    <dbReference type="NCBI Taxonomy" id="285536"/>
    <lineage>
        <taxon>Bacteria</taxon>
        <taxon>Bacillati</taxon>
        <taxon>Actinomycetota</taxon>
        <taxon>Actinomycetes</taxon>
        <taxon>Kitasatosporales</taxon>
        <taxon>Streptomycetaceae</taxon>
        <taxon>Streptomyces</taxon>
    </lineage>
</organism>
<dbReference type="PANTHER" id="PTHR40761:SF1">
    <property type="entry name" value="CONSERVED INTEGRAL MEMBRANE ALANINE VALINE AND LEUCINE RICH PROTEIN-RELATED"/>
    <property type="match status" value="1"/>
</dbReference>
<feature type="transmembrane region" description="Helical" evidence="1">
    <location>
        <begin position="75"/>
        <end position="95"/>
    </location>
</feature>
<name>A0ABP6SL65_9ACTN</name>
<evidence type="ECO:0000256" key="1">
    <source>
        <dbReference type="SAM" id="Phobius"/>
    </source>
</evidence>
<accession>A0ABP6SL65</accession>
<dbReference type="InterPro" id="IPR037185">
    <property type="entry name" value="EmrE-like"/>
</dbReference>
<comment type="caution">
    <text evidence="3">The sequence shown here is derived from an EMBL/GenBank/DDBJ whole genome shotgun (WGS) entry which is preliminary data.</text>
</comment>
<proteinExistence type="predicted"/>
<gene>
    <name evidence="3" type="ORF">GCM10020367_62540</name>
</gene>
<dbReference type="PANTHER" id="PTHR40761">
    <property type="entry name" value="CONSERVED INTEGRAL MEMBRANE ALANINE VALINE AND LEUCINE RICH PROTEIN-RELATED"/>
    <property type="match status" value="1"/>
</dbReference>
<feature type="chain" id="PRO_5047166640" evidence="2">
    <location>
        <begin position="18"/>
        <end position="288"/>
    </location>
</feature>
<feature type="transmembrane region" description="Helical" evidence="1">
    <location>
        <begin position="159"/>
        <end position="180"/>
    </location>
</feature>
<dbReference type="RefSeq" id="WP_345043926.1">
    <property type="nucleotide sequence ID" value="NZ_BAAAYL010000001.1"/>
</dbReference>
<evidence type="ECO:0000256" key="2">
    <source>
        <dbReference type="SAM" id="SignalP"/>
    </source>
</evidence>
<feature type="transmembrane region" description="Helical" evidence="1">
    <location>
        <begin position="200"/>
        <end position="217"/>
    </location>
</feature>
<feature type="transmembrane region" description="Helical" evidence="1">
    <location>
        <begin position="102"/>
        <end position="120"/>
    </location>
</feature>
<evidence type="ECO:0000313" key="4">
    <source>
        <dbReference type="Proteomes" id="UP001499990"/>
    </source>
</evidence>
<protein>
    <submittedName>
        <fullName evidence="3">DMT family transporter</fullName>
    </submittedName>
</protein>
<feature type="transmembrane region" description="Helical" evidence="1">
    <location>
        <begin position="135"/>
        <end position="152"/>
    </location>
</feature>
<keyword evidence="1" id="KW-1133">Transmembrane helix</keyword>
<sequence>MLSVALAVLAAFLNAVASVLQRRAAAVEPATVTANGRLSWLVRLVRRPVWLAGAAAMAMAGASQAGALATGPLAVVQPIMTTELLFTLAVGSLVFRTRPGPGTWWAFAAMALGLAAFLVLTDPGEGLTTVPPDRWHRITVPTVATVAALLALSVRLRPAARAAVLGCATAIGFAVTAVLVKDTLGRLPEGVGAVWTSWQLYAVLIIGLASFLLLQVTLRAGTLVASQPALTLGDALLSVVFGAVLFDESIALGPRVVPEVAALALLVAGSVQLARSPLMAGPEKEQIW</sequence>
<keyword evidence="2" id="KW-0732">Signal</keyword>
<dbReference type="Proteomes" id="UP001499990">
    <property type="component" value="Unassembled WGS sequence"/>
</dbReference>
<dbReference type="EMBL" id="BAAAYL010000001">
    <property type="protein sequence ID" value="GAA3379355.1"/>
    <property type="molecule type" value="Genomic_DNA"/>
</dbReference>
<evidence type="ECO:0000313" key="3">
    <source>
        <dbReference type="EMBL" id="GAA3379355.1"/>
    </source>
</evidence>
<feature type="signal peptide" evidence="2">
    <location>
        <begin position="1"/>
        <end position="17"/>
    </location>
</feature>
<keyword evidence="1" id="KW-0812">Transmembrane</keyword>
<dbReference type="SUPFAM" id="SSF103481">
    <property type="entry name" value="Multidrug resistance efflux transporter EmrE"/>
    <property type="match status" value="1"/>
</dbReference>
<keyword evidence="1" id="KW-0472">Membrane</keyword>
<reference evidence="4" key="1">
    <citation type="journal article" date="2019" name="Int. J. Syst. Evol. Microbiol.">
        <title>The Global Catalogue of Microorganisms (GCM) 10K type strain sequencing project: providing services to taxonomists for standard genome sequencing and annotation.</title>
        <authorList>
            <consortium name="The Broad Institute Genomics Platform"/>
            <consortium name="The Broad Institute Genome Sequencing Center for Infectious Disease"/>
            <person name="Wu L."/>
            <person name="Ma J."/>
        </authorList>
    </citation>
    <scope>NUCLEOTIDE SEQUENCE [LARGE SCALE GENOMIC DNA]</scope>
    <source>
        <strain evidence="4">JCM 9651</strain>
    </source>
</reference>
<keyword evidence="4" id="KW-1185">Reference proteome</keyword>